<dbReference type="AlphaFoldDB" id="A0AAV7LE62"/>
<proteinExistence type="predicted"/>
<keyword evidence="2" id="KW-1185">Reference proteome</keyword>
<evidence type="ECO:0000313" key="2">
    <source>
        <dbReference type="Proteomes" id="UP001066276"/>
    </source>
</evidence>
<accession>A0AAV7LE62</accession>
<gene>
    <name evidence="1" type="ORF">NDU88_001780</name>
</gene>
<name>A0AAV7LE62_PLEWA</name>
<dbReference type="Proteomes" id="UP001066276">
    <property type="component" value="Chromosome 11"/>
</dbReference>
<evidence type="ECO:0000313" key="1">
    <source>
        <dbReference type="EMBL" id="KAJ1088624.1"/>
    </source>
</evidence>
<organism evidence="1 2">
    <name type="scientific">Pleurodeles waltl</name>
    <name type="common">Iberian ribbed newt</name>
    <dbReference type="NCBI Taxonomy" id="8319"/>
    <lineage>
        <taxon>Eukaryota</taxon>
        <taxon>Metazoa</taxon>
        <taxon>Chordata</taxon>
        <taxon>Craniata</taxon>
        <taxon>Vertebrata</taxon>
        <taxon>Euteleostomi</taxon>
        <taxon>Amphibia</taxon>
        <taxon>Batrachia</taxon>
        <taxon>Caudata</taxon>
        <taxon>Salamandroidea</taxon>
        <taxon>Salamandridae</taxon>
        <taxon>Pleurodelinae</taxon>
        <taxon>Pleurodeles</taxon>
    </lineage>
</organism>
<protein>
    <submittedName>
        <fullName evidence="1">Uncharacterized protein</fullName>
    </submittedName>
</protein>
<comment type="caution">
    <text evidence="1">The sequence shown here is derived from an EMBL/GenBank/DDBJ whole genome shotgun (WGS) entry which is preliminary data.</text>
</comment>
<dbReference type="EMBL" id="JANPWB010000015">
    <property type="protein sequence ID" value="KAJ1088624.1"/>
    <property type="molecule type" value="Genomic_DNA"/>
</dbReference>
<sequence length="78" mass="9178">MWGDDSCRWRHFNTEARPHLVLSADRPGAVCVRSDVDVSRQAHRCLCEPSERQRPLRIGARMQRYGFPWVARTTWLAR</sequence>
<reference evidence="1" key="1">
    <citation type="journal article" date="2022" name="bioRxiv">
        <title>Sequencing and chromosome-scale assembly of the giantPleurodeles waltlgenome.</title>
        <authorList>
            <person name="Brown T."/>
            <person name="Elewa A."/>
            <person name="Iarovenko S."/>
            <person name="Subramanian E."/>
            <person name="Araus A.J."/>
            <person name="Petzold A."/>
            <person name="Susuki M."/>
            <person name="Suzuki K.-i.T."/>
            <person name="Hayashi T."/>
            <person name="Toyoda A."/>
            <person name="Oliveira C."/>
            <person name="Osipova E."/>
            <person name="Leigh N.D."/>
            <person name="Simon A."/>
            <person name="Yun M.H."/>
        </authorList>
    </citation>
    <scope>NUCLEOTIDE SEQUENCE</scope>
    <source>
        <strain evidence="1">20211129_DDA</strain>
        <tissue evidence="1">Liver</tissue>
    </source>
</reference>